<evidence type="ECO:0000313" key="1">
    <source>
        <dbReference type="EMBL" id="GAG75946.1"/>
    </source>
</evidence>
<reference evidence="1" key="1">
    <citation type="journal article" date="2014" name="Front. Microbiol.">
        <title>High frequency of phylogenetically diverse reductive dehalogenase-homologous genes in deep subseafloor sedimentary metagenomes.</title>
        <authorList>
            <person name="Kawai M."/>
            <person name="Futagami T."/>
            <person name="Toyoda A."/>
            <person name="Takaki Y."/>
            <person name="Nishi S."/>
            <person name="Hori S."/>
            <person name="Arai W."/>
            <person name="Tsubouchi T."/>
            <person name="Morono Y."/>
            <person name="Uchiyama I."/>
            <person name="Ito T."/>
            <person name="Fujiyama A."/>
            <person name="Inagaki F."/>
            <person name="Takami H."/>
        </authorList>
    </citation>
    <scope>NUCLEOTIDE SEQUENCE</scope>
    <source>
        <strain evidence="1">Expedition CK06-06</strain>
    </source>
</reference>
<dbReference type="Gene3D" id="1.10.600.10">
    <property type="entry name" value="Farnesyl Diphosphate Synthase"/>
    <property type="match status" value="1"/>
</dbReference>
<feature type="non-terminal residue" evidence="1">
    <location>
        <position position="1"/>
    </location>
</feature>
<dbReference type="AlphaFoldDB" id="X1BUX9"/>
<dbReference type="EMBL" id="BART01015935">
    <property type="protein sequence ID" value="GAG75946.1"/>
    <property type="molecule type" value="Genomic_DNA"/>
</dbReference>
<protein>
    <submittedName>
        <fullName evidence="1">Uncharacterized protein</fullName>
    </submittedName>
</protein>
<dbReference type="InterPro" id="IPR008949">
    <property type="entry name" value="Isoprenoid_synthase_dom_sf"/>
</dbReference>
<organism evidence="1">
    <name type="scientific">marine sediment metagenome</name>
    <dbReference type="NCBI Taxonomy" id="412755"/>
    <lineage>
        <taxon>unclassified sequences</taxon>
        <taxon>metagenomes</taxon>
        <taxon>ecological metagenomes</taxon>
    </lineage>
</organism>
<gene>
    <name evidence="1" type="ORF">S01H4_30807</name>
</gene>
<proteinExistence type="predicted"/>
<sequence length="84" mass="10101">IKAWELASSKEREEITYLMELNDDNIKIDRMLNLYNDLGINKLIEDLMAKYFDKGIKKLAEIDVPFERKRPLQDFAENIFYREN</sequence>
<name>X1BUX9_9ZZZZ</name>
<comment type="caution">
    <text evidence="1">The sequence shown here is derived from an EMBL/GenBank/DDBJ whole genome shotgun (WGS) entry which is preliminary data.</text>
</comment>
<accession>X1BUX9</accession>